<dbReference type="Proteomes" id="UP001429564">
    <property type="component" value="Unassembled WGS sequence"/>
</dbReference>
<dbReference type="EMBL" id="QHLQ01000004">
    <property type="protein sequence ID" value="NIZ60677.1"/>
    <property type="molecule type" value="Genomic_DNA"/>
</dbReference>
<comment type="caution">
    <text evidence="2">The sequence shown here is derived from an EMBL/GenBank/DDBJ whole genome shotgun (WGS) entry which is preliminary data.</text>
</comment>
<evidence type="ECO:0000313" key="3">
    <source>
        <dbReference type="Proteomes" id="UP001429564"/>
    </source>
</evidence>
<name>A0ABX0W520_9RHOB</name>
<evidence type="ECO:0000256" key="1">
    <source>
        <dbReference type="SAM" id="MobiDB-lite"/>
    </source>
</evidence>
<reference evidence="2 3" key="1">
    <citation type="submission" date="2018-05" db="EMBL/GenBank/DDBJ databases">
        <authorList>
            <person name="Zhang Y.-J."/>
        </authorList>
    </citation>
    <scope>NUCLEOTIDE SEQUENCE [LARGE SCALE GENOMIC DNA]</scope>
    <source>
        <strain evidence="2 3">CY04</strain>
    </source>
</reference>
<dbReference type="RefSeq" id="WP_167683243.1">
    <property type="nucleotide sequence ID" value="NZ_QHLQ01000004.1"/>
</dbReference>
<proteinExistence type="predicted"/>
<gene>
    <name evidence="2" type="ORF">DL239_06775</name>
</gene>
<protein>
    <submittedName>
        <fullName evidence="2">Uncharacterized protein</fullName>
    </submittedName>
</protein>
<evidence type="ECO:0000313" key="2">
    <source>
        <dbReference type="EMBL" id="NIZ60677.1"/>
    </source>
</evidence>
<keyword evidence="3" id="KW-1185">Reference proteome</keyword>
<feature type="region of interest" description="Disordered" evidence="1">
    <location>
        <begin position="40"/>
        <end position="105"/>
    </location>
</feature>
<organism evidence="2 3">
    <name type="scientific">Parasedimentitalea denitrificans</name>
    <dbReference type="NCBI Taxonomy" id="2211118"/>
    <lineage>
        <taxon>Bacteria</taxon>
        <taxon>Pseudomonadati</taxon>
        <taxon>Pseudomonadota</taxon>
        <taxon>Alphaproteobacteria</taxon>
        <taxon>Rhodobacterales</taxon>
        <taxon>Paracoccaceae</taxon>
        <taxon>Parasedimentitalea</taxon>
    </lineage>
</organism>
<feature type="compositionally biased region" description="Basic and acidic residues" evidence="1">
    <location>
        <begin position="69"/>
        <end position="78"/>
    </location>
</feature>
<accession>A0ABX0W520</accession>
<sequence>MTVQKAGVAALPFLLNPATVGVVAIGALGWGLFKLFGDEDEEATEDGTPISQEPQKSKEPFMADAAGAVKEEVQKDTGAEAFSETSTDDEGKTDTQESADEEEQQEIVRQAMSALGKRSAAARARRKAAASEGLVIGGE</sequence>